<feature type="transmembrane region" description="Helical" evidence="1">
    <location>
        <begin position="7"/>
        <end position="26"/>
    </location>
</feature>
<name>A0ABU1TW16_9BACL</name>
<evidence type="ECO:0000313" key="3">
    <source>
        <dbReference type="Proteomes" id="UP001258181"/>
    </source>
</evidence>
<keyword evidence="1" id="KW-0812">Transmembrane</keyword>
<evidence type="ECO:0000256" key="1">
    <source>
        <dbReference type="SAM" id="Phobius"/>
    </source>
</evidence>
<keyword evidence="1" id="KW-1133">Transmembrane helix</keyword>
<protein>
    <recommendedName>
        <fullName evidence="4">Prepilin type IV endopeptidase peptidase domain-containing protein</fullName>
    </recommendedName>
</protein>
<dbReference type="EMBL" id="JAVDWA010000001">
    <property type="protein sequence ID" value="MDR7071392.1"/>
    <property type="molecule type" value="Genomic_DNA"/>
</dbReference>
<accession>A0ABU1TW16</accession>
<evidence type="ECO:0008006" key="4">
    <source>
        <dbReference type="Google" id="ProtNLM"/>
    </source>
</evidence>
<proteinExistence type="predicted"/>
<reference evidence="2 3" key="1">
    <citation type="submission" date="2023-07" db="EMBL/GenBank/DDBJ databases">
        <title>Sorghum-associated microbial communities from plants grown in Nebraska, USA.</title>
        <authorList>
            <person name="Schachtman D."/>
        </authorList>
    </citation>
    <scope>NUCLEOTIDE SEQUENCE [LARGE SCALE GENOMIC DNA]</scope>
    <source>
        <strain evidence="2 3">BE211</strain>
    </source>
</reference>
<comment type="caution">
    <text evidence="2">The sequence shown here is derived from an EMBL/GenBank/DDBJ whole genome shotgun (WGS) entry which is preliminary data.</text>
</comment>
<keyword evidence="3" id="KW-1185">Reference proteome</keyword>
<evidence type="ECO:0000313" key="2">
    <source>
        <dbReference type="EMBL" id="MDR7071392.1"/>
    </source>
</evidence>
<feature type="transmembrane region" description="Helical" evidence="1">
    <location>
        <begin position="67"/>
        <end position="83"/>
    </location>
</feature>
<feature type="transmembrane region" description="Helical" evidence="1">
    <location>
        <begin position="32"/>
        <end position="55"/>
    </location>
</feature>
<dbReference type="RefSeq" id="WP_310255956.1">
    <property type="nucleotide sequence ID" value="NZ_JAVDWA010000001.1"/>
</dbReference>
<dbReference type="Proteomes" id="UP001258181">
    <property type="component" value="Unassembled WGS sequence"/>
</dbReference>
<gene>
    <name evidence="2" type="ORF">J2X07_000367</name>
</gene>
<sequence>MNYLKGAALSFILFSLYLYFTLLNGSSEGEGIWYEAYVMGFLLVYTICFATEMFIKLAETQWHRKKFDWLIIPATCIISFPFLHFPPLYISIFVGAFGFFIGRRLPNNRFILSLTPLPLLFLAFFVIVQSLAL</sequence>
<feature type="transmembrane region" description="Helical" evidence="1">
    <location>
        <begin position="110"/>
        <end position="132"/>
    </location>
</feature>
<organism evidence="2 3">
    <name type="scientific">Fictibacillus barbaricus</name>
    <dbReference type="NCBI Taxonomy" id="182136"/>
    <lineage>
        <taxon>Bacteria</taxon>
        <taxon>Bacillati</taxon>
        <taxon>Bacillota</taxon>
        <taxon>Bacilli</taxon>
        <taxon>Bacillales</taxon>
        <taxon>Fictibacillaceae</taxon>
        <taxon>Fictibacillus</taxon>
    </lineage>
</organism>
<keyword evidence="1" id="KW-0472">Membrane</keyword>